<evidence type="ECO:0000256" key="1">
    <source>
        <dbReference type="SAM" id="Phobius"/>
    </source>
</evidence>
<comment type="caution">
    <text evidence="2">The sequence shown here is derived from an EMBL/GenBank/DDBJ whole genome shotgun (WGS) entry which is preliminary data.</text>
</comment>
<evidence type="ECO:0000313" key="3">
    <source>
        <dbReference type="Proteomes" id="UP000070096"/>
    </source>
</evidence>
<name>A0A139NFE4_STRGN</name>
<evidence type="ECO:0000313" key="2">
    <source>
        <dbReference type="EMBL" id="KXT74796.1"/>
    </source>
</evidence>
<dbReference type="RefSeq" id="WP_002897970.1">
    <property type="nucleotide sequence ID" value="NZ_JAASHV010000005.1"/>
</dbReference>
<keyword evidence="1" id="KW-1133">Transmembrane helix</keyword>
<feature type="transmembrane region" description="Helical" evidence="1">
    <location>
        <begin position="7"/>
        <end position="31"/>
    </location>
</feature>
<protein>
    <submittedName>
        <fullName evidence="2">Uncharacterized protein</fullName>
    </submittedName>
</protein>
<organism evidence="2 3">
    <name type="scientific">Streptococcus gordonii</name>
    <dbReference type="NCBI Taxonomy" id="1302"/>
    <lineage>
        <taxon>Bacteria</taxon>
        <taxon>Bacillati</taxon>
        <taxon>Bacillota</taxon>
        <taxon>Bacilli</taxon>
        <taxon>Lactobacillales</taxon>
        <taxon>Streptococcaceae</taxon>
        <taxon>Streptococcus</taxon>
    </lineage>
</organism>
<keyword evidence="1" id="KW-0472">Membrane</keyword>
<accession>A0A139NFE4</accession>
<proteinExistence type="predicted"/>
<dbReference type="EMBL" id="LQRC01000017">
    <property type="protein sequence ID" value="KXT74796.1"/>
    <property type="molecule type" value="Genomic_DNA"/>
</dbReference>
<gene>
    <name evidence="2" type="ORF">SGODD07_00104</name>
</gene>
<dbReference type="AlphaFoldDB" id="A0A139NFE4"/>
<dbReference type="Proteomes" id="UP000070096">
    <property type="component" value="Unassembled WGS sequence"/>
</dbReference>
<keyword evidence="1" id="KW-0812">Transmembrane</keyword>
<reference evidence="2 3" key="1">
    <citation type="submission" date="2016-01" db="EMBL/GenBank/DDBJ databases">
        <title>Highly variable Streptococcus oralis are common among viridans streptococci isolated from primates.</title>
        <authorList>
            <person name="Denapaite D."/>
            <person name="Rieger M."/>
            <person name="Koendgen S."/>
            <person name="Brueckner R."/>
            <person name="Ochigava I."/>
            <person name="Kappeler P."/>
            <person name="Maetz-Rensing K."/>
            <person name="Leendertz F."/>
            <person name="Hakenbeck R."/>
        </authorList>
    </citation>
    <scope>NUCLEOTIDE SEQUENCE [LARGE SCALE GENOMIC DNA]</scope>
    <source>
        <strain evidence="2 3">DD07</strain>
    </source>
</reference>
<dbReference type="PATRIC" id="fig|1302.21.peg.117"/>
<sequence length="46" mass="5304">MKKARNSILLTVVGLVTGLSIWLAVFSWVLYKNKDDLQKISNQKHF</sequence>